<sequence length="260" mass="30161">MTRLLTLLLTALSFYSYAAPKAELWPYWQQSDESSTLSISHQAWQELLDRYLVKEGEFTLFTYQQVKPADRKKLNSYLRMLSSIDPLRYSKAEQYAYWVNLYNAMTVELILDSYPVSSITKLGGLFSFGPWDEEITKINGHPLTLNDIEHRILRPIWNDPRTHYAVNCASLGCPNLQQQAFTAENSEALLQKAAREFINSGKGAQKSNGTLVLSSIYEWFSEDFGDRQQLLEHLGAYRTELQHYDGKIDYDYDWQLNENK</sequence>
<dbReference type="STRING" id="1219065.VPR01S_21_00010"/>
<keyword evidence="1" id="KW-0732">Signal</keyword>
<evidence type="ECO:0000259" key="2">
    <source>
        <dbReference type="Pfam" id="PF04784"/>
    </source>
</evidence>
<dbReference type="PANTHER" id="PTHR46361:SF3">
    <property type="entry name" value="ELECTRON CARRIER_ PROTEIN DISULFIDE OXIDOREDUCTASE"/>
    <property type="match status" value="1"/>
</dbReference>
<keyword evidence="4" id="KW-1185">Reference proteome</keyword>
<dbReference type="EMBL" id="BATJ01000021">
    <property type="protein sequence ID" value="GAD68916.1"/>
    <property type="molecule type" value="Genomic_DNA"/>
</dbReference>
<dbReference type="RefSeq" id="WP_021706884.1">
    <property type="nucleotide sequence ID" value="NZ_BATJ01000021.1"/>
</dbReference>
<reference evidence="3 4" key="1">
    <citation type="submission" date="2013-09" db="EMBL/GenBank/DDBJ databases">
        <title>Whole genome shotgun sequence of Vibrio proteolyticus NBRC 13287.</title>
        <authorList>
            <person name="Isaki S."/>
            <person name="Hosoyama A."/>
            <person name="Numata M."/>
            <person name="Hashimoto M."/>
            <person name="Hosoyama Y."/>
            <person name="Tsuchikane K."/>
            <person name="Noguchi M."/>
            <person name="Hirakata S."/>
            <person name="Ichikawa N."/>
            <person name="Ohji S."/>
            <person name="Yamazoe A."/>
            <person name="Fujita N."/>
        </authorList>
    </citation>
    <scope>NUCLEOTIDE SEQUENCE [LARGE SCALE GENOMIC DNA]</scope>
    <source>
        <strain evidence="3 4">NBRC 13287</strain>
    </source>
</reference>
<evidence type="ECO:0000313" key="3">
    <source>
        <dbReference type="EMBL" id="GAD68916.1"/>
    </source>
</evidence>
<gene>
    <name evidence="3" type="ORF">VPR01S_21_00010</name>
</gene>
<dbReference type="PANTHER" id="PTHR46361">
    <property type="entry name" value="ELECTRON CARRIER/ PROTEIN DISULFIDE OXIDOREDUCTASE"/>
    <property type="match status" value="1"/>
</dbReference>
<protein>
    <recommendedName>
        <fullName evidence="2">DUF547 domain-containing protein</fullName>
    </recommendedName>
</protein>
<accession>U2ZMD0</accession>
<feature type="domain" description="DUF547" evidence="2">
    <location>
        <begin position="89"/>
        <end position="198"/>
    </location>
</feature>
<comment type="caution">
    <text evidence="3">The sequence shown here is derived from an EMBL/GenBank/DDBJ whole genome shotgun (WGS) entry which is preliminary data.</text>
</comment>
<evidence type="ECO:0000313" key="4">
    <source>
        <dbReference type="Proteomes" id="UP000016570"/>
    </source>
</evidence>
<dbReference type="InterPro" id="IPR006869">
    <property type="entry name" value="DUF547"/>
</dbReference>
<evidence type="ECO:0000256" key="1">
    <source>
        <dbReference type="SAM" id="SignalP"/>
    </source>
</evidence>
<proteinExistence type="predicted"/>
<feature type="chain" id="PRO_5004637175" description="DUF547 domain-containing protein" evidence="1">
    <location>
        <begin position="19"/>
        <end position="260"/>
    </location>
</feature>
<feature type="signal peptide" evidence="1">
    <location>
        <begin position="1"/>
        <end position="18"/>
    </location>
</feature>
<name>U2ZMD0_VIBPR</name>
<dbReference type="eggNOG" id="COG1957">
    <property type="taxonomic scope" value="Bacteria"/>
</dbReference>
<organism evidence="3 4">
    <name type="scientific">Vibrio proteolyticus NBRC 13287</name>
    <dbReference type="NCBI Taxonomy" id="1219065"/>
    <lineage>
        <taxon>Bacteria</taxon>
        <taxon>Pseudomonadati</taxon>
        <taxon>Pseudomonadota</taxon>
        <taxon>Gammaproteobacteria</taxon>
        <taxon>Vibrionales</taxon>
        <taxon>Vibrionaceae</taxon>
        <taxon>Vibrio</taxon>
    </lineage>
</organism>
<dbReference type="Pfam" id="PF04784">
    <property type="entry name" value="DUF547"/>
    <property type="match status" value="1"/>
</dbReference>
<dbReference type="AlphaFoldDB" id="U2ZMD0"/>
<dbReference type="Proteomes" id="UP000016570">
    <property type="component" value="Unassembled WGS sequence"/>
</dbReference>